<sequence>MSMVQFSPVCRIASKMHFQVHVEEKVKHEIFSHQNQMTIIKKWPTVQPNDH</sequence>
<evidence type="ECO:0000313" key="1">
    <source>
        <dbReference type="EMBL" id="JAH99065.1"/>
    </source>
</evidence>
<dbReference type="AlphaFoldDB" id="A0A0E9XB51"/>
<organism evidence="1">
    <name type="scientific">Anguilla anguilla</name>
    <name type="common">European freshwater eel</name>
    <name type="synonym">Muraena anguilla</name>
    <dbReference type="NCBI Taxonomy" id="7936"/>
    <lineage>
        <taxon>Eukaryota</taxon>
        <taxon>Metazoa</taxon>
        <taxon>Chordata</taxon>
        <taxon>Craniata</taxon>
        <taxon>Vertebrata</taxon>
        <taxon>Euteleostomi</taxon>
        <taxon>Actinopterygii</taxon>
        <taxon>Neopterygii</taxon>
        <taxon>Teleostei</taxon>
        <taxon>Anguilliformes</taxon>
        <taxon>Anguillidae</taxon>
        <taxon>Anguilla</taxon>
    </lineage>
</organism>
<protein>
    <submittedName>
        <fullName evidence="1">Uncharacterized protein</fullName>
    </submittedName>
</protein>
<proteinExistence type="predicted"/>
<dbReference type="EMBL" id="GBXM01009512">
    <property type="protein sequence ID" value="JAH99065.1"/>
    <property type="molecule type" value="Transcribed_RNA"/>
</dbReference>
<name>A0A0E9XB51_ANGAN</name>
<reference evidence="1" key="2">
    <citation type="journal article" date="2015" name="Fish Shellfish Immunol.">
        <title>Early steps in the European eel (Anguilla anguilla)-Vibrio vulnificus interaction in the gills: Role of the RtxA13 toxin.</title>
        <authorList>
            <person name="Callol A."/>
            <person name="Pajuelo D."/>
            <person name="Ebbesson L."/>
            <person name="Teles M."/>
            <person name="MacKenzie S."/>
            <person name="Amaro C."/>
        </authorList>
    </citation>
    <scope>NUCLEOTIDE SEQUENCE</scope>
</reference>
<reference evidence="1" key="1">
    <citation type="submission" date="2014-11" db="EMBL/GenBank/DDBJ databases">
        <authorList>
            <person name="Amaro Gonzalez C."/>
        </authorList>
    </citation>
    <scope>NUCLEOTIDE SEQUENCE</scope>
</reference>
<accession>A0A0E9XB51</accession>